<evidence type="ECO:0000259" key="4">
    <source>
        <dbReference type="Pfam" id="PF13407"/>
    </source>
</evidence>
<evidence type="ECO:0000256" key="2">
    <source>
        <dbReference type="ARBA" id="ARBA00007639"/>
    </source>
</evidence>
<accession>A0A511AC80</accession>
<dbReference type="InterPro" id="IPR025997">
    <property type="entry name" value="SBP_2_dom"/>
</dbReference>
<evidence type="ECO:0000256" key="3">
    <source>
        <dbReference type="SAM" id="SignalP"/>
    </source>
</evidence>
<feature type="domain" description="Periplasmic binding protein" evidence="4">
    <location>
        <begin position="45"/>
        <end position="301"/>
    </location>
</feature>
<organism evidence="5 6">
    <name type="scientific">Microbacterium aerolatum</name>
    <dbReference type="NCBI Taxonomy" id="153731"/>
    <lineage>
        <taxon>Bacteria</taxon>
        <taxon>Bacillati</taxon>
        <taxon>Actinomycetota</taxon>
        <taxon>Actinomycetes</taxon>
        <taxon>Micrococcales</taxon>
        <taxon>Microbacteriaceae</taxon>
        <taxon>Microbacterium</taxon>
    </lineage>
</organism>
<dbReference type="PANTHER" id="PTHR30036:SF7">
    <property type="entry name" value="ABC TRANSPORTER PERIPLASMIC-BINDING PROTEIN YPHF"/>
    <property type="match status" value="1"/>
</dbReference>
<comment type="similarity">
    <text evidence="2">Belongs to the bacterial solute-binding protein 2 family.</text>
</comment>
<dbReference type="GO" id="GO:0030246">
    <property type="term" value="F:carbohydrate binding"/>
    <property type="evidence" value="ECO:0007669"/>
    <property type="project" value="TreeGrafter"/>
</dbReference>
<dbReference type="InterPro" id="IPR028082">
    <property type="entry name" value="Peripla_BP_I"/>
</dbReference>
<keyword evidence="6" id="KW-1185">Reference proteome</keyword>
<dbReference type="PROSITE" id="PS51257">
    <property type="entry name" value="PROKAR_LIPOPROTEIN"/>
    <property type="match status" value="1"/>
</dbReference>
<dbReference type="Pfam" id="PF13407">
    <property type="entry name" value="Peripla_BP_4"/>
    <property type="match status" value="1"/>
</dbReference>
<dbReference type="InterPro" id="IPR050555">
    <property type="entry name" value="Bact_Solute-Bind_Prot2"/>
</dbReference>
<dbReference type="AlphaFoldDB" id="A0A511AC80"/>
<dbReference type="SUPFAM" id="SSF53822">
    <property type="entry name" value="Periplasmic binding protein-like I"/>
    <property type="match status" value="1"/>
</dbReference>
<evidence type="ECO:0000313" key="5">
    <source>
        <dbReference type="EMBL" id="GEK85682.1"/>
    </source>
</evidence>
<evidence type="ECO:0000313" key="6">
    <source>
        <dbReference type="Proteomes" id="UP000321225"/>
    </source>
</evidence>
<sequence length="344" mass="36305">MKTSARLMAAVAAATLVATVTAGCSQVGQGGSGSGSGSGDATHQITFVNKIDGIAWYERSKLGLNQYTDETGNPTTMVGPAGADPALQNQVIQQQIAAGADGLIINPVSSSASDPVAKQAMDAGIAVISHEATDMQSVDFDIEAFEAKPYGENMMKQLAELMGEKGQYVAWVGSLSSKSHNAFIDAAVAYQKEHYPDMTLVTDRIEDNEDQQGAQDKMVELMATYPDLKGSISCSMSALPGIARAVEDKGKEDRIAVVGTSLVSVAGQYLKTGAADHIMFWDPSETAFAAAALANLVIEGRSDEVVNGIDLGIDGYHSVKVDGKVVYGDKWIDVTAENMDEYDF</sequence>
<dbReference type="GO" id="GO:0030288">
    <property type="term" value="C:outer membrane-bounded periplasmic space"/>
    <property type="evidence" value="ECO:0007669"/>
    <property type="project" value="TreeGrafter"/>
</dbReference>
<dbReference type="OrthoDB" id="9781890at2"/>
<keyword evidence="3" id="KW-0732">Signal</keyword>
<comment type="subcellular location">
    <subcellularLocation>
        <location evidence="1">Cell envelope</location>
    </subcellularLocation>
</comment>
<dbReference type="RefSeq" id="WP_147038317.1">
    <property type="nucleotide sequence ID" value="NZ_BJUW01000003.1"/>
</dbReference>
<protein>
    <submittedName>
        <fullName evidence="5">Autoinducer 2 ABC transporter substrate-binding protein</fullName>
    </submittedName>
</protein>
<proteinExistence type="inferred from homology"/>
<dbReference type="Gene3D" id="3.40.50.2300">
    <property type="match status" value="2"/>
</dbReference>
<gene>
    <name evidence="5" type="ORF">MAE01_08580</name>
</gene>
<dbReference type="Proteomes" id="UP000321225">
    <property type="component" value="Unassembled WGS sequence"/>
</dbReference>
<comment type="caution">
    <text evidence="5">The sequence shown here is derived from an EMBL/GenBank/DDBJ whole genome shotgun (WGS) entry which is preliminary data.</text>
</comment>
<feature type="chain" id="PRO_5039692469" evidence="3">
    <location>
        <begin position="23"/>
        <end position="344"/>
    </location>
</feature>
<evidence type="ECO:0000256" key="1">
    <source>
        <dbReference type="ARBA" id="ARBA00004196"/>
    </source>
</evidence>
<reference evidence="5 6" key="1">
    <citation type="submission" date="2019-07" db="EMBL/GenBank/DDBJ databases">
        <title>Whole genome shotgun sequence of Microbacterium aerolatum NBRC 103071.</title>
        <authorList>
            <person name="Hosoyama A."/>
            <person name="Uohara A."/>
            <person name="Ohji S."/>
            <person name="Ichikawa N."/>
        </authorList>
    </citation>
    <scope>NUCLEOTIDE SEQUENCE [LARGE SCALE GENOMIC DNA]</scope>
    <source>
        <strain evidence="5 6">NBRC 103071</strain>
    </source>
</reference>
<dbReference type="EMBL" id="BJUW01000003">
    <property type="protein sequence ID" value="GEK85682.1"/>
    <property type="molecule type" value="Genomic_DNA"/>
</dbReference>
<feature type="signal peptide" evidence="3">
    <location>
        <begin position="1"/>
        <end position="22"/>
    </location>
</feature>
<name>A0A511AC80_9MICO</name>
<dbReference type="PANTHER" id="PTHR30036">
    <property type="entry name" value="D-XYLOSE-BINDING PERIPLASMIC PROTEIN"/>
    <property type="match status" value="1"/>
</dbReference>